<evidence type="ECO:0000313" key="3">
    <source>
        <dbReference type="Proteomes" id="UP000255061"/>
    </source>
</evidence>
<proteinExistence type="predicted"/>
<dbReference type="Pfam" id="PF07484">
    <property type="entry name" value="Collar"/>
    <property type="match status" value="1"/>
</dbReference>
<organism evidence="2 3">
    <name type="scientific">Shewanella morhuae</name>
    <dbReference type="NCBI Taxonomy" id="365591"/>
    <lineage>
        <taxon>Bacteria</taxon>
        <taxon>Pseudomonadati</taxon>
        <taxon>Pseudomonadota</taxon>
        <taxon>Gammaproteobacteria</taxon>
        <taxon>Alteromonadales</taxon>
        <taxon>Shewanellaceae</taxon>
        <taxon>Shewanella</taxon>
    </lineage>
</organism>
<feature type="domain" description="Phage tail collar" evidence="1">
    <location>
        <begin position="7"/>
        <end position="63"/>
    </location>
</feature>
<sequence length="173" mass="17962">MSAAYMGEIRVFGGTFAPQNWALCAGQTLAISQNDALFVLLGTTYGGDGVNTFNLPDARGRLPIGQGTGPGLTPRVLGQSYGAEAVTLSIANMPAHSHSVQVSATEANLSAPSGQMIGQNYHYLPSTTPPNSTGSLLASAVSSTGGSQPHDNMMPYLCLNFILCLQGIFPSRN</sequence>
<dbReference type="RefSeq" id="WP_115406553.1">
    <property type="nucleotide sequence ID" value="NZ_UGYV01000001.1"/>
</dbReference>
<name>A0A380ATI8_9GAMM</name>
<dbReference type="EMBL" id="UGYV01000001">
    <property type="protein sequence ID" value="SUI87419.1"/>
    <property type="molecule type" value="Genomic_DNA"/>
</dbReference>
<reference evidence="2 3" key="1">
    <citation type="submission" date="2018-06" db="EMBL/GenBank/DDBJ databases">
        <authorList>
            <consortium name="Pathogen Informatics"/>
            <person name="Doyle S."/>
        </authorList>
    </citation>
    <scope>NUCLEOTIDE SEQUENCE [LARGE SCALE GENOMIC DNA]</scope>
    <source>
        <strain evidence="2 3">NCTC10736</strain>
    </source>
</reference>
<gene>
    <name evidence="2" type="ORF">NCTC10736_02919</name>
</gene>
<dbReference type="Proteomes" id="UP000255061">
    <property type="component" value="Unassembled WGS sequence"/>
</dbReference>
<dbReference type="SUPFAM" id="SSF88874">
    <property type="entry name" value="Receptor-binding domain of short tail fibre protein gp12"/>
    <property type="match status" value="1"/>
</dbReference>
<evidence type="ECO:0000259" key="1">
    <source>
        <dbReference type="Pfam" id="PF07484"/>
    </source>
</evidence>
<dbReference type="InterPro" id="IPR011083">
    <property type="entry name" value="Phage_tail_collar_dom"/>
</dbReference>
<protein>
    <submittedName>
        <fullName evidence="2">Phage Tail Collar Domain</fullName>
    </submittedName>
</protein>
<dbReference type="InterPro" id="IPR037053">
    <property type="entry name" value="Phage_tail_collar_dom_sf"/>
</dbReference>
<dbReference type="AlphaFoldDB" id="A0A380ATI8"/>
<accession>A0A380ATI8</accession>
<dbReference type="Gene3D" id="3.90.1340.10">
    <property type="entry name" value="Phage tail collar domain"/>
    <property type="match status" value="1"/>
</dbReference>
<evidence type="ECO:0000313" key="2">
    <source>
        <dbReference type="EMBL" id="SUI87419.1"/>
    </source>
</evidence>